<dbReference type="HOGENOM" id="CLU_1977458_0_0_0"/>
<dbReference type="AlphaFoldDB" id="H1XPU9"/>
<evidence type="ECO:0000313" key="2">
    <source>
        <dbReference type="EMBL" id="EHO41075.1"/>
    </source>
</evidence>
<evidence type="ECO:0000313" key="1">
    <source>
        <dbReference type="EMBL" id="APF20397.1"/>
    </source>
</evidence>
<organism evidence="2 3">
    <name type="scientific">Caldithrix abyssi DSM 13497</name>
    <dbReference type="NCBI Taxonomy" id="880073"/>
    <lineage>
        <taxon>Bacteria</taxon>
        <taxon>Pseudomonadati</taxon>
        <taxon>Calditrichota</taxon>
        <taxon>Calditrichia</taxon>
        <taxon>Calditrichales</taxon>
        <taxon>Calditrichaceae</taxon>
        <taxon>Caldithrix</taxon>
    </lineage>
</organism>
<dbReference type="RefSeq" id="WP_006928168.1">
    <property type="nucleotide sequence ID" value="NZ_CM001402.1"/>
</dbReference>
<protein>
    <submittedName>
        <fullName evidence="2">Uncharacterized protein</fullName>
    </submittedName>
</protein>
<gene>
    <name evidence="1" type="ORF">Cabys_3651</name>
    <name evidence="2" type="ORF">Calab_1454</name>
</gene>
<dbReference type="Proteomes" id="UP000004671">
    <property type="component" value="Chromosome"/>
</dbReference>
<accession>H1XPU9</accession>
<reference evidence="1 4" key="2">
    <citation type="submission" date="2016-11" db="EMBL/GenBank/DDBJ databases">
        <title>Genomic analysis of Caldithrix abyssi and proposal of a novel bacterial phylum Caldithrichaeota.</title>
        <authorList>
            <person name="Kublanov I."/>
            <person name="Sigalova O."/>
            <person name="Gavrilov S."/>
            <person name="Lebedinsky A."/>
            <person name="Ivanova N."/>
            <person name="Daum C."/>
            <person name="Reddy T."/>
            <person name="Klenk H.P."/>
            <person name="Goker M."/>
            <person name="Reva O."/>
            <person name="Miroshnichenko M."/>
            <person name="Kyprides N."/>
            <person name="Woyke T."/>
            <person name="Gelfand M."/>
        </authorList>
    </citation>
    <scope>NUCLEOTIDE SEQUENCE [LARGE SCALE GENOMIC DNA]</scope>
    <source>
        <strain evidence="1 4">LF13</strain>
    </source>
</reference>
<dbReference type="Proteomes" id="UP000183868">
    <property type="component" value="Chromosome"/>
</dbReference>
<dbReference type="InParanoid" id="H1XPU9"/>
<keyword evidence="3" id="KW-1185">Reference proteome</keyword>
<name>H1XPU9_CALAY</name>
<reference evidence="2 3" key="1">
    <citation type="submission" date="2011-09" db="EMBL/GenBank/DDBJ databases">
        <title>The permanent draft genome of Caldithrix abyssi DSM 13497.</title>
        <authorList>
            <consortium name="US DOE Joint Genome Institute (JGI-PGF)"/>
            <person name="Lucas S."/>
            <person name="Han J."/>
            <person name="Lapidus A."/>
            <person name="Bruce D."/>
            <person name="Goodwin L."/>
            <person name="Pitluck S."/>
            <person name="Peters L."/>
            <person name="Kyrpides N."/>
            <person name="Mavromatis K."/>
            <person name="Ivanova N."/>
            <person name="Mikhailova N."/>
            <person name="Chertkov O."/>
            <person name="Detter J.C."/>
            <person name="Tapia R."/>
            <person name="Han C."/>
            <person name="Land M."/>
            <person name="Hauser L."/>
            <person name="Markowitz V."/>
            <person name="Cheng J.-F."/>
            <person name="Hugenholtz P."/>
            <person name="Woyke T."/>
            <person name="Wu D."/>
            <person name="Spring S."/>
            <person name="Brambilla E."/>
            <person name="Klenk H.-P."/>
            <person name="Eisen J.A."/>
        </authorList>
    </citation>
    <scope>NUCLEOTIDE SEQUENCE [LARGE SCALE GENOMIC DNA]</scope>
    <source>
        <strain evidence="2 3">DSM 13497</strain>
    </source>
</reference>
<dbReference type="STRING" id="880073.Cabys_3651"/>
<proteinExistence type="predicted"/>
<dbReference type="EMBL" id="CP018099">
    <property type="protein sequence ID" value="APF20397.1"/>
    <property type="molecule type" value="Genomic_DNA"/>
</dbReference>
<dbReference type="KEGG" id="caby:Cabys_3651"/>
<dbReference type="EMBL" id="CM001402">
    <property type="protein sequence ID" value="EHO41075.1"/>
    <property type="molecule type" value="Genomic_DNA"/>
</dbReference>
<evidence type="ECO:0000313" key="4">
    <source>
        <dbReference type="Proteomes" id="UP000183868"/>
    </source>
</evidence>
<sequence>MQANVDQILQIAQNTGHFQLVQDRVFDENEKYPAFVVGERRLENIEVMDDMGAHFNGEWRYEIFIIVKAKDGYGTLENIVNDFINALPAGVYQVEDYSETNNYISEQDTLLAHFYLVCQVEDVFGG</sequence>
<evidence type="ECO:0000313" key="3">
    <source>
        <dbReference type="Proteomes" id="UP000004671"/>
    </source>
</evidence>
<dbReference type="PaxDb" id="880073-Calab_1454"/>